<comment type="caution">
    <text evidence="5">The sequence shown here is derived from an EMBL/GenBank/DDBJ whole genome shotgun (WGS) entry which is preliminary data.</text>
</comment>
<dbReference type="PROSITE" id="PS50072">
    <property type="entry name" value="CSA_PPIASE_2"/>
    <property type="match status" value="1"/>
</dbReference>
<accession>A0A2V3HTM2</accession>
<evidence type="ECO:0000313" key="5">
    <source>
        <dbReference type="EMBL" id="PXF22169.1"/>
    </source>
</evidence>
<dbReference type="PANTHER" id="PTHR45625">
    <property type="entry name" value="PEPTIDYL-PROLYL CIS-TRANS ISOMERASE-RELATED"/>
    <property type="match status" value="1"/>
</dbReference>
<keyword evidence="2" id="KW-0697">Rotamase</keyword>
<dbReference type="Pfam" id="PF00160">
    <property type="entry name" value="Pro_isomerase"/>
    <property type="match status" value="1"/>
</dbReference>
<feature type="domain" description="PPIase cyclophilin-type" evidence="4">
    <location>
        <begin position="161"/>
        <end position="352"/>
    </location>
</feature>
<evidence type="ECO:0000256" key="1">
    <source>
        <dbReference type="ARBA" id="ARBA00013194"/>
    </source>
</evidence>
<evidence type="ECO:0000256" key="3">
    <source>
        <dbReference type="ARBA" id="ARBA00023235"/>
    </source>
</evidence>
<dbReference type="PRINTS" id="PR00153">
    <property type="entry name" value="CSAPPISMRASE"/>
</dbReference>
<organism evidence="5 6">
    <name type="scientific">Candidatus Thalassarchaeum betae</name>
    <dbReference type="NCBI Taxonomy" id="2599289"/>
    <lineage>
        <taxon>Archaea</taxon>
        <taxon>Methanobacteriati</taxon>
        <taxon>Thermoplasmatota</taxon>
        <taxon>Candidatus Poseidoniia</taxon>
        <taxon>Candidatus Poseidoniales</taxon>
        <taxon>Candidatus Thalassarchaeaceae</taxon>
        <taxon>Candidatus Thalassarchaeum</taxon>
    </lineage>
</organism>
<evidence type="ECO:0000313" key="6">
    <source>
        <dbReference type="Proteomes" id="UP000248161"/>
    </source>
</evidence>
<dbReference type="CDD" id="cd00317">
    <property type="entry name" value="cyclophilin"/>
    <property type="match status" value="1"/>
</dbReference>
<dbReference type="InterPro" id="IPR002130">
    <property type="entry name" value="Cyclophilin-type_PPIase_dom"/>
</dbReference>
<dbReference type="InterPro" id="IPR020892">
    <property type="entry name" value="Cyclophilin-type_PPIase_CS"/>
</dbReference>
<dbReference type="EC" id="5.2.1.8" evidence="1"/>
<protein>
    <recommendedName>
        <fullName evidence="1">peptidylprolyl isomerase</fullName>
        <ecNumber evidence="1">5.2.1.8</ecNumber>
    </recommendedName>
</protein>
<evidence type="ECO:0000256" key="2">
    <source>
        <dbReference type="ARBA" id="ARBA00023110"/>
    </source>
</evidence>
<dbReference type="PANTHER" id="PTHR45625:SF4">
    <property type="entry name" value="PEPTIDYLPROLYL ISOMERASE DOMAIN AND WD REPEAT-CONTAINING PROTEIN 1"/>
    <property type="match status" value="1"/>
</dbReference>
<dbReference type="GO" id="GO:0003755">
    <property type="term" value="F:peptidyl-prolyl cis-trans isomerase activity"/>
    <property type="evidence" value="ECO:0007669"/>
    <property type="project" value="UniProtKB-KW"/>
</dbReference>
<gene>
    <name evidence="5" type="ORF">CXX69_01930</name>
</gene>
<dbReference type="AlphaFoldDB" id="A0A2V3HTM2"/>
<dbReference type="InterPro" id="IPR044666">
    <property type="entry name" value="Cyclophilin_A-like"/>
</dbReference>
<dbReference type="InterPro" id="IPR029000">
    <property type="entry name" value="Cyclophilin-like_dom_sf"/>
</dbReference>
<dbReference type="EMBL" id="PSPG01000003">
    <property type="protein sequence ID" value="PXF22169.1"/>
    <property type="molecule type" value="Genomic_DNA"/>
</dbReference>
<keyword evidence="3" id="KW-0413">Isomerase</keyword>
<reference evidence="5 6" key="1">
    <citation type="journal article" date="2015" name="Nat. Commun.">
        <title>Genomic and transcriptomic evidence for scavenging of diverse organic compounds by widespread deep-sea archaea.</title>
        <authorList>
            <person name="Li M."/>
            <person name="Baker B.J."/>
            <person name="Anantharaman K."/>
            <person name="Jain S."/>
            <person name="Breier J.A."/>
            <person name="Dick G.J."/>
        </authorList>
    </citation>
    <scope>NUCLEOTIDE SEQUENCE [LARGE SCALE GENOMIC DNA]</scope>
    <source>
        <strain evidence="5">Cayman_51_deep</strain>
    </source>
</reference>
<dbReference type="GO" id="GO:0006457">
    <property type="term" value="P:protein folding"/>
    <property type="evidence" value="ECO:0007669"/>
    <property type="project" value="InterPro"/>
</dbReference>
<dbReference type="Proteomes" id="UP000248161">
    <property type="component" value="Unassembled WGS sequence"/>
</dbReference>
<dbReference type="Gene3D" id="2.40.100.10">
    <property type="entry name" value="Cyclophilin-like"/>
    <property type="match status" value="1"/>
</dbReference>
<evidence type="ECO:0000259" key="4">
    <source>
        <dbReference type="PROSITE" id="PS50072"/>
    </source>
</evidence>
<name>A0A2V3HTM2_9ARCH</name>
<dbReference type="SUPFAM" id="SSF50891">
    <property type="entry name" value="Cyclophilin-like"/>
    <property type="match status" value="1"/>
</dbReference>
<sequence>MPIPEALQKAWDEANLLTESGDPKGALVILRSEAWDACENGAQKARTLCFAGDAGTVLGEADAANQKRHWRRAHKNYGKALNLDPKDKGTRRSMNKLASMMDEKSISLGVGLQMFDEGNPTPFGLLTILIAGMLVLVAFKVVTDWFGESADNPVVRLEISYMPDGASERTTVFIEIELYQEEAPLHVENFLLLVEDFRYDFTTFHRVIDGFMIQGGDMENRDGTGGYTGKWYGYCDGQEFDNSGNRYGPETCDLSDWSLPGEHTNGLKHVPGALAAAHAGLNTDSSQFYIVPGDSTPSHLDWEPGKDCSQESCHTVYGRVVSGLEHVTAISEVQTESGDKPVTEVQLIHVTVNE</sequence>
<proteinExistence type="predicted"/>
<dbReference type="PROSITE" id="PS00170">
    <property type="entry name" value="CSA_PPIASE_1"/>
    <property type="match status" value="1"/>
</dbReference>